<dbReference type="InterPro" id="IPR001849">
    <property type="entry name" value="PH_domain"/>
</dbReference>
<dbReference type="SUPFAM" id="SSF50729">
    <property type="entry name" value="PH domain-like"/>
    <property type="match status" value="1"/>
</dbReference>
<organism evidence="6">
    <name type="scientific">Soboliphyme baturini</name>
    <dbReference type="NCBI Taxonomy" id="241478"/>
    <lineage>
        <taxon>Eukaryota</taxon>
        <taxon>Metazoa</taxon>
        <taxon>Ecdysozoa</taxon>
        <taxon>Nematoda</taxon>
        <taxon>Enoplea</taxon>
        <taxon>Dorylaimia</taxon>
        <taxon>Dioctophymatida</taxon>
        <taxon>Dioctophymatoidea</taxon>
        <taxon>Soboliphymatidae</taxon>
        <taxon>Soboliphyme</taxon>
    </lineage>
</organism>
<dbReference type="Proteomes" id="UP000270296">
    <property type="component" value="Unassembled WGS sequence"/>
</dbReference>
<dbReference type="WBParaSite" id="SBAD_0001085301-mRNA-1">
    <property type="protein sequence ID" value="SBAD_0001085301-mRNA-1"/>
    <property type="gene ID" value="SBAD_0001085301"/>
</dbReference>
<evidence type="ECO:0000313" key="4">
    <source>
        <dbReference type="EMBL" id="VDP32245.1"/>
    </source>
</evidence>
<dbReference type="GO" id="GO:0005737">
    <property type="term" value="C:cytoplasm"/>
    <property type="evidence" value="ECO:0007669"/>
    <property type="project" value="TreeGrafter"/>
</dbReference>
<dbReference type="Pfam" id="PF00621">
    <property type="entry name" value="RhoGEF"/>
    <property type="match status" value="1"/>
</dbReference>
<feature type="coiled-coil region" evidence="1">
    <location>
        <begin position="163"/>
        <end position="190"/>
    </location>
</feature>
<reference evidence="6" key="1">
    <citation type="submission" date="2016-06" db="UniProtKB">
        <authorList>
            <consortium name="WormBaseParasite"/>
        </authorList>
    </citation>
    <scope>IDENTIFICATION</scope>
</reference>
<dbReference type="InterPro" id="IPR035899">
    <property type="entry name" value="DBL_dom_sf"/>
</dbReference>
<dbReference type="InterPro" id="IPR011993">
    <property type="entry name" value="PH-like_dom_sf"/>
</dbReference>
<dbReference type="SMART" id="SM00325">
    <property type="entry name" value="RhoGEF"/>
    <property type="match status" value="1"/>
</dbReference>
<name>A0A183J3N9_9BILA</name>
<dbReference type="AlphaFoldDB" id="A0A183J3N9"/>
<dbReference type="SMART" id="SM00233">
    <property type="entry name" value="PH"/>
    <property type="match status" value="1"/>
</dbReference>
<dbReference type="InterPro" id="IPR000219">
    <property type="entry name" value="DH_dom"/>
</dbReference>
<evidence type="ECO:0000256" key="1">
    <source>
        <dbReference type="SAM" id="Coils"/>
    </source>
</evidence>
<evidence type="ECO:0000313" key="6">
    <source>
        <dbReference type="WBParaSite" id="SBAD_0001085301-mRNA-1"/>
    </source>
</evidence>
<dbReference type="Gene3D" id="2.30.29.30">
    <property type="entry name" value="Pleckstrin-homology domain (PH domain)/Phosphotyrosine-binding domain (PTB)"/>
    <property type="match status" value="1"/>
</dbReference>
<keyword evidence="1" id="KW-0175">Coiled coil</keyword>
<dbReference type="InterPro" id="IPR051092">
    <property type="entry name" value="FYVE_RhoGEF_PH"/>
</dbReference>
<protein>
    <submittedName>
        <fullName evidence="6">DH domain-containing protein</fullName>
    </submittedName>
</protein>
<gene>
    <name evidence="4" type="ORF">SBAD_LOCUS10486</name>
</gene>
<dbReference type="PROSITE" id="PS50010">
    <property type="entry name" value="DH_2"/>
    <property type="match status" value="1"/>
</dbReference>
<dbReference type="CDD" id="cd00160">
    <property type="entry name" value="RhoGEF"/>
    <property type="match status" value="1"/>
</dbReference>
<dbReference type="Pfam" id="PF00169">
    <property type="entry name" value="PH"/>
    <property type="match status" value="1"/>
</dbReference>
<evidence type="ECO:0000259" key="2">
    <source>
        <dbReference type="PROSITE" id="PS50003"/>
    </source>
</evidence>
<reference evidence="4 5" key="2">
    <citation type="submission" date="2018-11" db="EMBL/GenBank/DDBJ databases">
        <authorList>
            <consortium name="Pathogen Informatics"/>
        </authorList>
    </citation>
    <scope>NUCLEOTIDE SEQUENCE [LARGE SCALE GENOMIC DNA]</scope>
</reference>
<dbReference type="SUPFAM" id="SSF48065">
    <property type="entry name" value="DBL homology domain (DH-domain)"/>
    <property type="match status" value="1"/>
</dbReference>
<proteinExistence type="predicted"/>
<feature type="domain" description="PH" evidence="2">
    <location>
        <begin position="213"/>
        <end position="308"/>
    </location>
</feature>
<accession>A0A183J3N9</accession>
<feature type="domain" description="DH" evidence="3">
    <location>
        <begin position="7"/>
        <end position="183"/>
    </location>
</feature>
<dbReference type="PROSITE" id="PS50003">
    <property type="entry name" value="PH_DOMAIN"/>
    <property type="match status" value="1"/>
</dbReference>
<sequence length="308" mass="35709">MEDKVCQKKKVYDELLASEQSYADHLDLLIRNFVDPLLRGGFVSSHEISCVFGDIKSIRVISRLILDRLQCSSDIVHVFDGLVPFFKFYLPYARNYPSSQQRLEWLRSKNSKFNEFCCQRECLPELKGLKLPALLITPIQRIPRYGLLLESYCKLTDEQSGERRNVENLLQQIDDMIKLIEQQVEDHENSTKVIAIQKGLDKLTPNLVSPGRRFLKEGTLSKMCRPNNVFHVRMFWLFTDMLVYGKRKSRNSSKYSCSGVIPLNHCCVKKSLNKNVFRLVCKDKVLFLSSEHYADLSEWMDAIDGAIQ</sequence>
<keyword evidence="5" id="KW-1185">Reference proteome</keyword>
<dbReference type="PANTHER" id="PTHR12673:SF159">
    <property type="entry name" value="LD03170P"/>
    <property type="match status" value="1"/>
</dbReference>
<evidence type="ECO:0000259" key="3">
    <source>
        <dbReference type="PROSITE" id="PS50010"/>
    </source>
</evidence>
<dbReference type="PANTHER" id="PTHR12673">
    <property type="entry name" value="FACIOGENITAL DYSPLASIA PROTEIN"/>
    <property type="match status" value="1"/>
</dbReference>
<dbReference type="EMBL" id="UZAM01014151">
    <property type="protein sequence ID" value="VDP32245.1"/>
    <property type="molecule type" value="Genomic_DNA"/>
</dbReference>
<dbReference type="OrthoDB" id="245697at2759"/>
<dbReference type="GO" id="GO:0005085">
    <property type="term" value="F:guanyl-nucleotide exchange factor activity"/>
    <property type="evidence" value="ECO:0007669"/>
    <property type="project" value="InterPro"/>
</dbReference>
<dbReference type="Gene3D" id="1.20.900.10">
    <property type="entry name" value="Dbl homology (DH) domain"/>
    <property type="match status" value="1"/>
</dbReference>
<evidence type="ECO:0000313" key="5">
    <source>
        <dbReference type="Proteomes" id="UP000270296"/>
    </source>
</evidence>